<dbReference type="Proteomes" id="UP000604046">
    <property type="component" value="Unassembled WGS sequence"/>
</dbReference>
<dbReference type="AlphaFoldDB" id="A0A812KUG4"/>
<dbReference type="InterPro" id="IPR009091">
    <property type="entry name" value="RCC1/BLIP-II"/>
</dbReference>
<evidence type="ECO:0008006" key="3">
    <source>
        <dbReference type="Google" id="ProtNLM"/>
    </source>
</evidence>
<gene>
    <name evidence="1" type="ORF">SNAT2548_LOCUS9367</name>
</gene>
<accession>A0A812KUG4</accession>
<organism evidence="1 2">
    <name type="scientific">Symbiodinium natans</name>
    <dbReference type="NCBI Taxonomy" id="878477"/>
    <lineage>
        <taxon>Eukaryota</taxon>
        <taxon>Sar</taxon>
        <taxon>Alveolata</taxon>
        <taxon>Dinophyceae</taxon>
        <taxon>Suessiales</taxon>
        <taxon>Symbiodiniaceae</taxon>
        <taxon>Symbiodinium</taxon>
    </lineage>
</organism>
<dbReference type="Gene3D" id="2.130.10.30">
    <property type="entry name" value="Regulator of chromosome condensation 1/beta-lactamase-inhibitor protein II"/>
    <property type="match status" value="1"/>
</dbReference>
<dbReference type="SUPFAM" id="SSF50985">
    <property type="entry name" value="RCC1/BLIP-II"/>
    <property type="match status" value="1"/>
</dbReference>
<name>A0A812KUG4_9DINO</name>
<reference evidence="1" key="1">
    <citation type="submission" date="2021-02" db="EMBL/GenBank/DDBJ databases">
        <authorList>
            <person name="Dougan E. K."/>
            <person name="Rhodes N."/>
            <person name="Thang M."/>
            <person name="Chan C."/>
        </authorList>
    </citation>
    <scope>NUCLEOTIDE SEQUENCE</scope>
</reference>
<dbReference type="OrthoDB" id="10405481at2759"/>
<sequence>MTMSVCVRLLSGRAVDIEVEEGSSVHEVQQQAQQMLGVRGRLVKSDGTTLASMKCTVLQAGLSDDESLTLQASPALRVLAGSFAAFAGVLNDDTLVLWGEEMPFGSSEYESGQLKNVCQVAATTDAFAALLWDGSVVTWGDKRCGGDSSAVKEQLRDVKQIVGSRHVTVLKVLQAAINAEEHSAAVAAAAALVDAWKRFSSTEAPADEFVSRLHCARTSE</sequence>
<keyword evidence="2" id="KW-1185">Reference proteome</keyword>
<proteinExistence type="predicted"/>
<protein>
    <recommendedName>
        <fullName evidence="3">Ubiquitin-like domain-containing protein</fullName>
    </recommendedName>
</protein>
<evidence type="ECO:0000313" key="1">
    <source>
        <dbReference type="EMBL" id="CAE7230467.1"/>
    </source>
</evidence>
<comment type="caution">
    <text evidence="1">The sequence shown here is derived from an EMBL/GenBank/DDBJ whole genome shotgun (WGS) entry which is preliminary data.</text>
</comment>
<evidence type="ECO:0000313" key="2">
    <source>
        <dbReference type="Proteomes" id="UP000604046"/>
    </source>
</evidence>
<dbReference type="EMBL" id="CAJNDS010000724">
    <property type="protein sequence ID" value="CAE7230467.1"/>
    <property type="molecule type" value="Genomic_DNA"/>
</dbReference>